<evidence type="ECO:0000313" key="2">
    <source>
        <dbReference type="Proteomes" id="UP000548476"/>
    </source>
</evidence>
<dbReference type="Proteomes" id="UP000548476">
    <property type="component" value="Unassembled WGS sequence"/>
</dbReference>
<gene>
    <name evidence="1" type="ORF">HNR73_003876</name>
</gene>
<comment type="caution">
    <text evidence="1">The sequence shown here is derived from an EMBL/GenBank/DDBJ whole genome shotgun (WGS) entry which is preliminary data.</text>
</comment>
<dbReference type="EMBL" id="JACHGT010000008">
    <property type="protein sequence ID" value="MBB6036008.1"/>
    <property type="molecule type" value="Genomic_DNA"/>
</dbReference>
<proteinExistence type="predicted"/>
<dbReference type="Gene3D" id="3.40.50.300">
    <property type="entry name" value="P-loop containing nucleotide triphosphate hydrolases"/>
    <property type="match status" value="1"/>
</dbReference>
<evidence type="ECO:0000313" key="1">
    <source>
        <dbReference type="EMBL" id="MBB6036008.1"/>
    </source>
</evidence>
<name>A0A841FQD1_9ACTN</name>
<protein>
    <recommendedName>
        <fullName evidence="3">Uridine kinase</fullName>
    </recommendedName>
</protein>
<keyword evidence="2" id="KW-1185">Reference proteome</keyword>
<evidence type="ECO:0008006" key="3">
    <source>
        <dbReference type="Google" id="ProtNLM"/>
    </source>
</evidence>
<organism evidence="1 2">
    <name type="scientific">Phytomonospora endophytica</name>
    <dbReference type="NCBI Taxonomy" id="714109"/>
    <lineage>
        <taxon>Bacteria</taxon>
        <taxon>Bacillati</taxon>
        <taxon>Actinomycetota</taxon>
        <taxon>Actinomycetes</taxon>
        <taxon>Micromonosporales</taxon>
        <taxon>Micromonosporaceae</taxon>
        <taxon>Phytomonospora</taxon>
    </lineage>
</organism>
<dbReference type="InterPro" id="IPR027417">
    <property type="entry name" value="P-loop_NTPase"/>
</dbReference>
<dbReference type="AlphaFoldDB" id="A0A841FQD1"/>
<sequence>MPPPVPTTWPAIAATLARHIADLTPADDARHTRVAVDGAAVARPRDLADALAAELRPLGRETLIVPSGGFLKPASLRFEYGKRDADAFLDHWLDSGALFREVFDPLEAKGSGRVLPDLWDTTKDRATRSPYVELAPGTVVVVVGEFLLNRWFPFDLSVHIHLSAGALRRRGTEDWQLPAFARYDGEVEPADVVVRADHADRPAWSGVPG</sequence>
<reference evidence="1 2" key="1">
    <citation type="submission" date="2020-08" db="EMBL/GenBank/DDBJ databases">
        <title>Genomic Encyclopedia of Type Strains, Phase IV (KMG-IV): sequencing the most valuable type-strain genomes for metagenomic binning, comparative biology and taxonomic classification.</title>
        <authorList>
            <person name="Goeker M."/>
        </authorList>
    </citation>
    <scope>NUCLEOTIDE SEQUENCE [LARGE SCALE GENOMIC DNA]</scope>
    <source>
        <strain evidence="1 2">YIM 65646</strain>
    </source>
</reference>
<dbReference type="RefSeq" id="WP_184788862.1">
    <property type="nucleotide sequence ID" value="NZ_BONT01000046.1"/>
</dbReference>
<accession>A0A841FQD1</accession>